<dbReference type="GO" id="GO:0009341">
    <property type="term" value="C:beta-galactosidase complex"/>
    <property type="evidence" value="ECO:0007669"/>
    <property type="project" value="InterPro"/>
</dbReference>
<dbReference type="InterPro" id="IPR017853">
    <property type="entry name" value="GH"/>
</dbReference>
<gene>
    <name evidence="9" type="primary">lacZ_2</name>
    <name evidence="9" type="ORF">BN000_03125</name>
</gene>
<dbReference type="SUPFAM" id="SSF51445">
    <property type="entry name" value="(Trans)glycosidases"/>
    <property type="match status" value="1"/>
</dbReference>
<dbReference type="EMBL" id="CVRB01000003">
    <property type="protein sequence ID" value="CRK83166.1"/>
    <property type="molecule type" value="Genomic_DNA"/>
</dbReference>
<comment type="similarity">
    <text evidence="2">Belongs to the glycosyl hydrolase 2 family.</text>
</comment>
<dbReference type="InterPro" id="IPR006101">
    <property type="entry name" value="Glyco_hydro_2"/>
</dbReference>
<evidence type="ECO:0000256" key="7">
    <source>
        <dbReference type="ARBA" id="ARBA00032230"/>
    </source>
</evidence>
<evidence type="ECO:0000256" key="3">
    <source>
        <dbReference type="ARBA" id="ARBA00012756"/>
    </source>
</evidence>
<dbReference type="InterPro" id="IPR006103">
    <property type="entry name" value="Glyco_hydro_2_cat"/>
</dbReference>
<accession>A0A0U1NYS6</accession>
<feature type="domain" description="Beta galactosidase small chain/" evidence="8">
    <location>
        <begin position="783"/>
        <end position="1058"/>
    </location>
</feature>
<evidence type="ECO:0000259" key="8">
    <source>
        <dbReference type="SMART" id="SM01038"/>
    </source>
</evidence>
<dbReference type="InterPro" id="IPR013783">
    <property type="entry name" value="Ig-like_fold"/>
</dbReference>
<dbReference type="AlphaFoldDB" id="A0A0U1NYS6"/>
<dbReference type="Pfam" id="PF02929">
    <property type="entry name" value="Bgal_small_N"/>
    <property type="match status" value="1"/>
</dbReference>
<dbReference type="Gene3D" id="3.20.20.80">
    <property type="entry name" value="Glycosidases"/>
    <property type="match status" value="1"/>
</dbReference>
<dbReference type="InterPro" id="IPR006104">
    <property type="entry name" value="Glyco_hydro_2_N"/>
</dbReference>
<dbReference type="InterPro" id="IPR011013">
    <property type="entry name" value="Gal_mutarotase_sf_dom"/>
</dbReference>
<dbReference type="GO" id="GO:0005990">
    <property type="term" value="P:lactose catabolic process"/>
    <property type="evidence" value="ECO:0007669"/>
    <property type="project" value="TreeGrafter"/>
</dbReference>
<dbReference type="Pfam" id="PF02837">
    <property type="entry name" value="Glyco_hydro_2_N"/>
    <property type="match status" value="1"/>
</dbReference>
<dbReference type="InterPro" id="IPR023232">
    <property type="entry name" value="Glyco_hydro_2_AS"/>
</dbReference>
<dbReference type="SUPFAM" id="SSF49785">
    <property type="entry name" value="Galactose-binding domain-like"/>
    <property type="match status" value="1"/>
</dbReference>
<dbReference type="Gene3D" id="2.60.40.10">
    <property type="entry name" value="Immunoglobulins"/>
    <property type="match status" value="2"/>
</dbReference>
<dbReference type="PROSITE" id="PS00608">
    <property type="entry name" value="GLYCOSYL_HYDROL_F2_2"/>
    <property type="match status" value="1"/>
</dbReference>
<dbReference type="Gene3D" id="2.60.120.260">
    <property type="entry name" value="Galactose-binding domain-like"/>
    <property type="match status" value="1"/>
</dbReference>
<dbReference type="PRINTS" id="PR00132">
    <property type="entry name" value="GLHYDRLASE2"/>
</dbReference>
<proteinExistence type="inferred from homology"/>
<name>A0A0U1NYS6_9BACI</name>
<dbReference type="Proteomes" id="UP000199087">
    <property type="component" value="Unassembled WGS sequence"/>
</dbReference>
<dbReference type="Pfam" id="PF16353">
    <property type="entry name" value="LacZ_4"/>
    <property type="match status" value="1"/>
</dbReference>
<keyword evidence="6" id="KW-0326">Glycosidase</keyword>
<dbReference type="SUPFAM" id="SSF74650">
    <property type="entry name" value="Galactose mutarotase-like"/>
    <property type="match status" value="1"/>
</dbReference>
<organism evidence="9 10">
    <name type="scientific">Neobacillus massiliamazoniensis</name>
    <dbReference type="NCBI Taxonomy" id="1499688"/>
    <lineage>
        <taxon>Bacteria</taxon>
        <taxon>Bacillati</taxon>
        <taxon>Bacillota</taxon>
        <taxon>Bacilli</taxon>
        <taxon>Bacillales</taxon>
        <taxon>Bacillaceae</taxon>
        <taxon>Neobacillus</taxon>
    </lineage>
</organism>
<evidence type="ECO:0000256" key="5">
    <source>
        <dbReference type="ARBA" id="ARBA00022801"/>
    </source>
</evidence>
<dbReference type="GO" id="GO:0030246">
    <property type="term" value="F:carbohydrate binding"/>
    <property type="evidence" value="ECO:0007669"/>
    <property type="project" value="InterPro"/>
</dbReference>
<dbReference type="Gene3D" id="2.70.98.10">
    <property type="match status" value="1"/>
</dbReference>
<sequence length="1060" mass="122163">MESTRNSFLNKEGNVMKEIEYGWLEDFQKYEENKEKGRCLLLPHRSKESCLHEEASPYKLSLNGEWRFLYHINPNTLPHGITEDEFDDSLWDLITVPSVWQLEGYGKPVYLGASYPYPVDTTPEKIPHIRQDLNEVGIYKRDFTIPESWNGRQVFVHFGAAKSAMQVFVNGKEVGKSKGSMTPAEFCLTPYLRPGKNSIVAIVYRFSDATYLENQDMWSFSGIYREVYLFSEPSVRLRDCWVQSDFNEDFSCSFNKLFFEAQNFTNEPQTLHLSAMLYKDGQTYPLGKCRLVVAPGSCSAECIESDFARPLLWSAETPHLYQILLETRTEQSAAEYKAFTYGFRKIEIKENVLYVNGKNIKLKGVNRHDFDPDHGWAVPRERYLQDVLLLKKNNINAVRTSHYPDDPYFYDLCDRYGIYVMDECDLETHGVRDYIPQDNMDLVAPCSDRLERMIYRDRNHPSVIIWSTGNECGAGAVMQEMYKIAKQLDPTRLVHYESDYRPSCSDFSSRMYFPPNALEKMALNEEVTPQDVGVGGQSIPQEIFPFMQKRFTHRVEDIANRPIILCEYAHCLENSMGNFQEYVDVINRYDNISGAFIWDFCDQSIRQFVNGQERFLYGGDFDEGASNTYFCANGIVQSTREPHPALYQVRKSYQNILMFTTDSAFQVHVRNENRFISLSDYLLVWRIECEGVKIAEGNDQNFNLEPMQSGVWRPDYDFAKLPSGECFLTVEFRLKEDCEWARQGYVVAYEQLLIQKAETQLLSVQEGEKNAALVCEEQGRTIKFSNDVVSIRFDTRNGFINSLAFHGNDVISTPVVPCFYRSLTDNDRGMANFFPPLGLMGVPGMQWKDIHKKLKLINFSYETKGSTVTVRSCYTHRLLKSLQLIYQIDTAGKVELVMTVIPAESPFRIGFTTQIAHSFSQYEWYGRGPFETYCDRKSAALISQYQSNIDELQQQYMRPQENGNRTDIRFLKVKNAAGDGFCVRDKSGNGFNFSAHPYTLDDLDKAGHIFELPSRETVSLYLDGYMCGVGGDSPGFAFLKHPYYIHADTEYTQKIEISPL</sequence>
<dbReference type="STRING" id="1499688.BN000_03125"/>
<evidence type="ECO:0000256" key="1">
    <source>
        <dbReference type="ARBA" id="ARBA00001412"/>
    </source>
</evidence>
<dbReference type="SUPFAM" id="SSF49303">
    <property type="entry name" value="beta-Galactosidase/glucuronidase domain"/>
    <property type="match status" value="2"/>
</dbReference>
<evidence type="ECO:0000256" key="2">
    <source>
        <dbReference type="ARBA" id="ARBA00007401"/>
    </source>
</evidence>
<evidence type="ECO:0000256" key="4">
    <source>
        <dbReference type="ARBA" id="ARBA00013303"/>
    </source>
</evidence>
<dbReference type="PROSITE" id="PS00719">
    <property type="entry name" value="GLYCOSYL_HYDROL_F2_1"/>
    <property type="match status" value="1"/>
</dbReference>
<dbReference type="SMART" id="SM01038">
    <property type="entry name" value="Bgal_small_N"/>
    <property type="match status" value="1"/>
</dbReference>
<dbReference type="InterPro" id="IPR032312">
    <property type="entry name" value="LacZ_4"/>
</dbReference>
<dbReference type="PANTHER" id="PTHR46323:SF2">
    <property type="entry name" value="BETA-GALACTOSIDASE"/>
    <property type="match status" value="1"/>
</dbReference>
<comment type="catalytic activity">
    <reaction evidence="1">
        <text>Hydrolysis of terminal non-reducing beta-D-galactose residues in beta-D-galactosides.</text>
        <dbReference type="EC" id="3.2.1.23"/>
    </reaction>
</comment>
<dbReference type="EC" id="3.2.1.23" evidence="3"/>
<evidence type="ECO:0000313" key="10">
    <source>
        <dbReference type="Proteomes" id="UP000199087"/>
    </source>
</evidence>
<evidence type="ECO:0000313" key="9">
    <source>
        <dbReference type="EMBL" id="CRK83166.1"/>
    </source>
</evidence>
<protein>
    <recommendedName>
        <fullName evidence="4">Beta-galactosidase</fullName>
        <ecNumber evidence="3">3.2.1.23</ecNumber>
    </recommendedName>
    <alternativeName>
        <fullName evidence="7">Lactase</fullName>
    </alternativeName>
</protein>
<evidence type="ECO:0000256" key="6">
    <source>
        <dbReference type="ARBA" id="ARBA00023295"/>
    </source>
</evidence>
<dbReference type="GO" id="GO:0004565">
    <property type="term" value="F:beta-galactosidase activity"/>
    <property type="evidence" value="ECO:0007669"/>
    <property type="project" value="UniProtKB-EC"/>
</dbReference>
<dbReference type="InterPro" id="IPR050347">
    <property type="entry name" value="Bact_Beta-galactosidase"/>
</dbReference>
<dbReference type="Pfam" id="PF02836">
    <property type="entry name" value="Glyco_hydro_2_C"/>
    <property type="match status" value="1"/>
</dbReference>
<dbReference type="PANTHER" id="PTHR46323">
    <property type="entry name" value="BETA-GALACTOSIDASE"/>
    <property type="match status" value="1"/>
</dbReference>
<dbReference type="InterPro" id="IPR023230">
    <property type="entry name" value="Glyco_hydro_2_CS"/>
</dbReference>
<keyword evidence="5" id="KW-0378">Hydrolase</keyword>
<keyword evidence="10" id="KW-1185">Reference proteome</keyword>
<reference evidence="10" key="1">
    <citation type="submission" date="2015-05" db="EMBL/GenBank/DDBJ databases">
        <authorList>
            <person name="Urmite Genomes"/>
        </authorList>
    </citation>
    <scope>NUCLEOTIDE SEQUENCE [LARGE SCALE GENOMIC DNA]</scope>
    <source>
        <strain evidence="10">LF1</strain>
    </source>
</reference>
<dbReference type="InterPro" id="IPR004199">
    <property type="entry name" value="B-gal_small/dom_5"/>
</dbReference>
<dbReference type="InterPro" id="IPR014718">
    <property type="entry name" value="GH-type_carb-bd"/>
</dbReference>
<dbReference type="InterPro" id="IPR008979">
    <property type="entry name" value="Galactose-bd-like_sf"/>
</dbReference>
<dbReference type="InterPro" id="IPR036156">
    <property type="entry name" value="Beta-gal/glucu_dom_sf"/>
</dbReference>